<reference evidence="2" key="1">
    <citation type="submission" date="2023-03" db="EMBL/GenBank/DDBJ databases">
        <title>Lomoglobus Profundus gen. nov., sp. nov., a novel member of the phylum Verrucomicrobia, isolated from deep-marine sediment of South China Sea.</title>
        <authorList>
            <person name="Ahmad T."/>
            <person name="Ishaq S.E."/>
            <person name="Wang F."/>
        </authorList>
    </citation>
    <scope>NUCLEOTIDE SEQUENCE</scope>
    <source>
        <strain evidence="2">LMO-M01</strain>
    </source>
</reference>
<dbReference type="EMBL" id="CP119075">
    <property type="protein sequence ID" value="WED64821.1"/>
    <property type="molecule type" value="Genomic_DNA"/>
</dbReference>
<feature type="domain" description="VOC" evidence="1">
    <location>
        <begin position="7"/>
        <end position="122"/>
    </location>
</feature>
<gene>
    <name evidence="2" type="ORF">PXH66_20950</name>
</gene>
<dbReference type="PROSITE" id="PS51819">
    <property type="entry name" value="VOC"/>
    <property type="match status" value="1"/>
</dbReference>
<evidence type="ECO:0000259" key="1">
    <source>
        <dbReference type="PROSITE" id="PS51819"/>
    </source>
</evidence>
<dbReference type="KEGG" id="slom:PXH66_20950"/>
<dbReference type="RefSeq" id="WP_330931915.1">
    <property type="nucleotide sequence ID" value="NZ_CP119075.1"/>
</dbReference>
<dbReference type="SUPFAM" id="SSF54593">
    <property type="entry name" value="Glyoxalase/Bleomycin resistance protein/Dihydroxybiphenyl dioxygenase"/>
    <property type="match status" value="1"/>
</dbReference>
<evidence type="ECO:0000313" key="2">
    <source>
        <dbReference type="EMBL" id="WED64821.1"/>
    </source>
</evidence>
<evidence type="ECO:0000313" key="3">
    <source>
        <dbReference type="Proteomes" id="UP001218638"/>
    </source>
</evidence>
<dbReference type="Proteomes" id="UP001218638">
    <property type="component" value="Chromosome"/>
</dbReference>
<accession>A0AAF0CNQ2</accession>
<dbReference type="InterPro" id="IPR029068">
    <property type="entry name" value="Glyas_Bleomycin-R_OHBP_Dase"/>
</dbReference>
<dbReference type="InterPro" id="IPR004360">
    <property type="entry name" value="Glyas_Fos-R_dOase_dom"/>
</dbReference>
<proteinExistence type="predicted"/>
<organism evidence="2 3">
    <name type="scientific">Synoicihabitans lomoniglobus</name>
    <dbReference type="NCBI Taxonomy" id="2909285"/>
    <lineage>
        <taxon>Bacteria</taxon>
        <taxon>Pseudomonadati</taxon>
        <taxon>Verrucomicrobiota</taxon>
        <taxon>Opitutia</taxon>
        <taxon>Opitutales</taxon>
        <taxon>Opitutaceae</taxon>
        <taxon>Synoicihabitans</taxon>
    </lineage>
</organism>
<dbReference type="Pfam" id="PF00903">
    <property type="entry name" value="Glyoxalase"/>
    <property type="match status" value="1"/>
</dbReference>
<dbReference type="Gene3D" id="3.10.180.10">
    <property type="entry name" value="2,3-Dihydroxybiphenyl 1,2-Dioxygenase, domain 1"/>
    <property type="match status" value="1"/>
</dbReference>
<sequence length="124" mass="13520">MPPKISALPFFVYPVSDMDRACTFYRDVLGLVEGDRWGDEWVEFGLTEPAPGPVLALATDMAGCTPGAQGGAVAIETPNFDAMVTHLKTHGVTFAMEPEKTSVCHFARFHDPDGNHLVLHRIHA</sequence>
<keyword evidence="3" id="KW-1185">Reference proteome</keyword>
<protein>
    <submittedName>
        <fullName evidence="2">VOC family protein</fullName>
    </submittedName>
</protein>
<name>A0AAF0CNQ2_9BACT</name>
<dbReference type="InterPro" id="IPR037523">
    <property type="entry name" value="VOC_core"/>
</dbReference>
<dbReference type="AlphaFoldDB" id="A0AAF0CNQ2"/>